<gene>
    <name evidence="1" type="ORF">CM19_08665</name>
</gene>
<proteinExistence type="predicted"/>
<keyword evidence="2" id="KW-1185">Reference proteome</keyword>
<dbReference type="Pfam" id="PF09970">
    <property type="entry name" value="DUF2204"/>
    <property type="match status" value="1"/>
</dbReference>
<dbReference type="RefSeq" id="WP_048099970.1">
    <property type="nucleotide sequence ID" value="NZ_JFZT01000047.1"/>
</dbReference>
<evidence type="ECO:0000313" key="1">
    <source>
        <dbReference type="EMBL" id="EZQ03786.1"/>
    </source>
</evidence>
<dbReference type="Proteomes" id="UP000024332">
    <property type="component" value="Unassembled WGS sequence"/>
</dbReference>
<dbReference type="InterPro" id="IPR018700">
    <property type="entry name" value="DUF2204"/>
</dbReference>
<dbReference type="SUPFAM" id="SSF81301">
    <property type="entry name" value="Nucleotidyltransferase"/>
    <property type="match status" value="1"/>
</dbReference>
<dbReference type="GO" id="GO:0016740">
    <property type="term" value="F:transferase activity"/>
    <property type="evidence" value="ECO:0007669"/>
    <property type="project" value="UniProtKB-KW"/>
</dbReference>
<comment type="caution">
    <text evidence="1">The sequence shown here is derived from an EMBL/GenBank/DDBJ whole genome shotgun (WGS) entry which is preliminary data.</text>
</comment>
<accession>A0A031LM80</accession>
<keyword evidence="1" id="KW-0808">Transferase</keyword>
<dbReference type="AlphaFoldDB" id="A0A031LM80"/>
<sequence>MISFLDVGKVLKEISELTDFVIIGDTVVDLLLKRKGTESDVDIFPLELSAVAEEDKIRNFSENNGWDYGTTPIDTPRLLVPLGDSQLQVDIYDNIQDFFVPEEILKSAIAMSIGDSEFKVIRLEDYILLKANAYREEDEDELKTILHFIGEKKLKIDKNYLYKHTELFEENSENIKERLELIGFKLS</sequence>
<name>A0A031LM80_9CREN</name>
<protein>
    <submittedName>
        <fullName evidence="1">Nucleotidyltransferase</fullName>
    </submittedName>
</protein>
<organism evidence="1 2">
    <name type="scientific">Candidatus Acidianus copahuensis</name>
    <dbReference type="NCBI Taxonomy" id="1160895"/>
    <lineage>
        <taxon>Archaea</taxon>
        <taxon>Thermoproteota</taxon>
        <taxon>Thermoprotei</taxon>
        <taxon>Sulfolobales</taxon>
        <taxon>Sulfolobaceae</taxon>
        <taxon>Acidianus</taxon>
    </lineage>
</organism>
<dbReference type="OrthoDB" id="26089at2157"/>
<evidence type="ECO:0000313" key="2">
    <source>
        <dbReference type="Proteomes" id="UP000024332"/>
    </source>
</evidence>
<reference evidence="1 2" key="1">
    <citation type="submission" date="2014-03" db="EMBL/GenBank/DDBJ databases">
        <title>Draft genome sequence of the novel thermoacidophilic archaea Acidianus copahuensis ALE1 strain, isolated from Copahue volcanic area in Neuquen Argentina.</title>
        <authorList>
            <person name="Urbieta M.S."/>
            <person name="Rascovan N."/>
            <person name="Castro C."/>
            <person name="Revale S."/>
            <person name="Giaveno M.A."/>
            <person name="Vazquez M.P."/>
            <person name="Donati E.R."/>
        </authorList>
    </citation>
    <scope>NUCLEOTIDE SEQUENCE [LARGE SCALE GENOMIC DNA]</scope>
    <source>
        <strain evidence="1 2">ALE1</strain>
    </source>
</reference>
<dbReference type="EMBL" id="JFZT01000047">
    <property type="protein sequence ID" value="EZQ03786.1"/>
    <property type="molecule type" value="Genomic_DNA"/>
</dbReference>
<dbReference type="InterPro" id="IPR043519">
    <property type="entry name" value="NT_sf"/>
</dbReference>